<dbReference type="InterPro" id="IPR006073">
    <property type="entry name" value="GTP-bd"/>
</dbReference>
<accession>A0ABU5DXW7</accession>
<evidence type="ECO:0000256" key="2">
    <source>
        <dbReference type="ARBA" id="ARBA00022694"/>
    </source>
</evidence>
<dbReference type="Pfam" id="PF01926">
    <property type="entry name" value="MMR_HSR1"/>
    <property type="match status" value="1"/>
</dbReference>
<dbReference type="InterPro" id="IPR004520">
    <property type="entry name" value="GTPase_MnmE"/>
</dbReference>
<comment type="similarity">
    <text evidence="1 6 7">Belongs to the TRAFAC class TrmE-Era-EngA-EngB-Septin-like GTPase superfamily. TrmE GTPase family.</text>
</comment>
<keyword evidence="4 6" id="KW-0630">Potassium</keyword>
<dbReference type="Pfam" id="PF12631">
    <property type="entry name" value="MnmE_helical"/>
    <property type="match status" value="1"/>
</dbReference>
<dbReference type="CDD" id="cd14858">
    <property type="entry name" value="TrmE_N"/>
    <property type="match status" value="1"/>
</dbReference>
<dbReference type="CDD" id="cd04164">
    <property type="entry name" value="trmE"/>
    <property type="match status" value="1"/>
</dbReference>
<keyword evidence="6" id="KW-0479">Metal-binding</keyword>
<comment type="subunit">
    <text evidence="6">Homodimer. Heterotetramer of two MnmE and two MnmG subunits.</text>
</comment>
<proteinExistence type="inferred from homology"/>
<dbReference type="GO" id="GO:0016787">
    <property type="term" value="F:hydrolase activity"/>
    <property type="evidence" value="ECO:0007669"/>
    <property type="project" value="UniProtKB-KW"/>
</dbReference>
<comment type="caution">
    <text evidence="9">The sequence shown here is derived from an EMBL/GenBank/DDBJ whole genome shotgun (WGS) entry which is preliminary data.</text>
</comment>
<dbReference type="InterPro" id="IPR027417">
    <property type="entry name" value="P-loop_NTPase"/>
</dbReference>
<feature type="domain" description="TrmE-type G" evidence="8">
    <location>
        <begin position="255"/>
        <end position="407"/>
    </location>
</feature>
<keyword evidence="6" id="KW-0963">Cytoplasm</keyword>
<dbReference type="Gene3D" id="3.40.50.300">
    <property type="entry name" value="P-loop containing nucleotide triphosphate hydrolases"/>
    <property type="match status" value="1"/>
</dbReference>
<evidence type="ECO:0000256" key="4">
    <source>
        <dbReference type="ARBA" id="ARBA00022958"/>
    </source>
</evidence>
<keyword evidence="6" id="KW-0460">Magnesium</keyword>
<dbReference type="InterPro" id="IPR005225">
    <property type="entry name" value="Small_GTP-bd"/>
</dbReference>
<keyword evidence="2 6" id="KW-0819">tRNA processing</keyword>
<dbReference type="PANTHER" id="PTHR42714:SF2">
    <property type="entry name" value="TRNA MODIFICATION GTPASE GTPBP3, MITOCHONDRIAL"/>
    <property type="match status" value="1"/>
</dbReference>
<evidence type="ECO:0000256" key="5">
    <source>
        <dbReference type="ARBA" id="ARBA00023134"/>
    </source>
</evidence>
<dbReference type="NCBIfam" id="NF003661">
    <property type="entry name" value="PRK05291.1-3"/>
    <property type="match status" value="1"/>
</dbReference>
<feature type="binding site" evidence="6">
    <location>
        <position position="159"/>
    </location>
    <ligand>
        <name>(6S)-5-formyl-5,6,7,8-tetrahydrofolate</name>
        <dbReference type="ChEBI" id="CHEBI:57457"/>
    </ligand>
</feature>
<sequence length="481" mass="51262">MSGDTIFALATPAGKSGVAVFRLSGPRAAEALQTLTGKALPTPRVAVKRRLYASTPEGQALPPLGGRVGWGAASDASIHRDAPLPTSPLKVGGEEKIPLDDALVLYFKAPASFTGEDVVELHTHGGPAIIAAVAKALTALDLRLAEPGEFTRRAFDHGKLDLVEIEGLADLIAAETEAQRRQALRQAEGELSSLYESWRGPLISALARMEAAIDFPDEDLPDGLMMLVDETMRILSDEIEAHLADNHRGEMLRDGLSVAIIGSPNVGKSSLLNRLAGREAAIVSARAGTTRDVIEVKLDLGGYPVLIADTAGLRESPDEIEQEGVKRALKRAEHADLKLIVFDGAVWPDFDATVAEQIDAEAIVVLNKAEFAVGRKTAIVERDLLLVSAKTGEGLDALVAALTDKAAKALNPGAQPALTRLRHRAALERCLGALRRGLHAPVVELKAEDLRLAVQALGRITGRVEVDDVLDLIFREFCIGK</sequence>
<evidence type="ECO:0000256" key="7">
    <source>
        <dbReference type="RuleBase" id="RU003313"/>
    </source>
</evidence>
<dbReference type="PROSITE" id="PS51709">
    <property type="entry name" value="G_TRME"/>
    <property type="match status" value="1"/>
</dbReference>
<organism evidence="9 10">
    <name type="scientific">Dongia rigui</name>
    <dbReference type="NCBI Taxonomy" id="940149"/>
    <lineage>
        <taxon>Bacteria</taxon>
        <taxon>Pseudomonadati</taxon>
        <taxon>Pseudomonadota</taxon>
        <taxon>Alphaproteobacteria</taxon>
        <taxon>Rhodospirillales</taxon>
        <taxon>Dongiaceae</taxon>
        <taxon>Dongia</taxon>
    </lineage>
</organism>
<comment type="subcellular location">
    <subcellularLocation>
        <location evidence="6">Cytoplasm</location>
    </subcellularLocation>
</comment>
<protein>
    <recommendedName>
        <fullName evidence="6">tRNA modification GTPase MnmE</fullName>
        <ecNumber evidence="6">3.6.-.-</ecNumber>
    </recommendedName>
</protein>
<dbReference type="EC" id="3.6.-.-" evidence="6"/>
<feature type="binding site" evidence="6">
    <location>
        <begin position="265"/>
        <end position="270"/>
    </location>
    <ligand>
        <name>GTP</name>
        <dbReference type="ChEBI" id="CHEBI:37565"/>
    </ligand>
</feature>
<dbReference type="Pfam" id="PF10396">
    <property type="entry name" value="TrmE_N"/>
    <property type="match status" value="2"/>
</dbReference>
<feature type="binding site" evidence="6">
    <location>
        <begin position="309"/>
        <end position="312"/>
    </location>
    <ligand>
        <name>GTP</name>
        <dbReference type="ChEBI" id="CHEBI:37565"/>
    </ligand>
</feature>
<gene>
    <name evidence="6 9" type="primary">mnmE</name>
    <name evidence="6" type="synonym">trmE</name>
    <name evidence="9" type="ORF">SMD31_09470</name>
</gene>
<dbReference type="SUPFAM" id="SSF103025">
    <property type="entry name" value="Folate-binding domain"/>
    <property type="match status" value="1"/>
</dbReference>
<dbReference type="SUPFAM" id="SSF52540">
    <property type="entry name" value="P-loop containing nucleoside triphosphate hydrolases"/>
    <property type="match status" value="1"/>
</dbReference>
<feature type="binding site" evidence="6">
    <location>
        <position position="269"/>
    </location>
    <ligand>
        <name>Mg(2+)</name>
        <dbReference type="ChEBI" id="CHEBI:18420"/>
    </ligand>
</feature>
<dbReference type="InterPro" id="IPR027368">
    <property type="entry name" value="MnmE_dom2"/>
</dbReference>
<evidence type="ECO:0000313" key="10">
    <source>
        <dbReference type="Proteomes" id="UP001271769"/>
    </source>
</evidence>
<keyword evidence="3 6" id="KW-0547">Nucleotide-binding</keyword>
<dbReference type="EMBL" id="JAXCLX010000001">
    <property type="protein sequence ID" value="MDY0872153.1"/>
    <property type="molecule type" value="Genomic_DNA"/>
</dbReference>
<dbReference type="InterPro" id="IPR031168">
    <property type="entry name" value="G_TrmE"/>
</dbReference>
<feature type="binding site" evidence="6">
    <location>
        <position position="120"/>
    </location>
    <ligand>
        <name>(6S)-5-formyl-5,6,7,8-tetrahydrofolate</name>
        <dbReference type="ChEBI" id="CHEBI:57457"/>
    </ligand>
</feature>
<dbReference type="SUPFAM" id="SSF116878">
    <property type="entry name" value="TrmE connector domain"/>
    <property type="match status" value="1"/>
</dbReference>
<dbReference type="HAMAP" id="MF_00379">
    <property type="entry name" value="GTPase_MnmE"/>
    <property type="match status" value="1"/>
</dbReference>
<dbReference type="NCBIfam" id="TIGR00450">
    <property type="entry name" value="mnmE_trmE_thdF"/>
    <property type="match status" value="1"/>
</dbReference>
<feature type="binding site" evidence="6">
    <location>
        <position position="22"/>
    </location>
    <ligand>
        <name>(6S)-5-formyl-5,6,7,8-tetrahydrofolate</name>
        <dbReference type="ChEBI" id="CHEBI:57457"/>
    </ligand>
</feature>
<keyword evidence="10" id="KW-1185">Reference proteome</keyword>
<evidence type="ECO:0000256" key="1">
    <source>
        <dbReference type="ARBA" id="ARBA00011043"/>
    </source>
</evidence>
<dbReference type="InterPro" id="IPR018948">
    <property type="entry name" value="GTP-bd_TrmE_N"/>
</dbReference>
<feature type="binding site" evidence="6">
    <location>
        <position position="290"/>
    </location>
    <ligand>
        <name>Mg(2+)</name>
        <dbReference type="ChEBI" id="CHEBI:18420"/>
    </ligand>
</feature>
<evidence type="ECO:0000259" key="8">
    <source>
        <dbReference type="PROSITE" id="PS51709"/>
    </source>
</evidence>
<dbReference type="Gene3D" id="1.20.120.430">
    <property type="entry name" value="tRNA modification GTPase MnmE domain 2"/>
    <property type="match status" value="1"/>
</dbReference>
<dbReference type="PANTHER" id="PTHR42714">
    <property type="entry name" value="TRNA MODIFICATION GTPASE GTPBP3"/>
    <property type="match status" value="1"/>
</dbReference>
<feature type="binding site" evidence="6">
    <location>
        <position position="481"/>
    </location>
    <ligand>
        <name>(6S)-5-formyl-5,6,7,8-tetrahydrofolate</name>
        <dbReference type="ChEBI" id="CHEBI:57457"/>
    </ligand>
</feature>
<reference evidence="9 10" key="1">
    <citation type="journal article" date="2013" name="Antonie Van Leeuwenhoek">
        <title>Dongia rigui sp. nov., isolated from freshwater of a large wetland in Korea.</title>
        <authorList>
            <person name="Baik K.S."/>
            <person name="Hwang Y.M."/>
            <person name="Choi J.S."/>
            <person name="Kwon J."/>
            <person name="Seong C.N."/>
        </authorList>
    </citation>
    <scope>NUCLEOTIDE SEQUENCE [LARGE SCALE GENOMIC DNA]</scope>
    <source>
        <strain evidence="9 10">04SU4-P</strain>
    </source>
</reference>
<dbReference type="Gene3D" id="3.30.1360.120">
    <property type="entry name" value="Probable tRNA modification gtpase trme, domain 1"/>
    <property type="match status" value="1"/>
</dbReference>
<keyword evidence="5 6" id="KW-0342">GTP-binding</keyword>
<evidence type="ECO:0000256" key="6">
    <source>
        <dbReference type="HAMAP-Rule" id="MF_00379"/>
    </source>
</evidence>
<keyword evidence="6 9" id="KW-0378">Hydrolase</keyword>
<evidence type="ECO:0000256" key="3">
    <source>
        <dbReference type="ARBA" id="ARBA00022741"/>
    </source>
</evidence>
<dbReference type="InterPro" id="IPR027266">
    <property type="entry name" value="TrmE/GcvT-like"/>
</dbReference>
<dbReference type="Proteomes" id="UP001271769">
    <property type="component" value="Unassembled WGS sequence"/>
</dbReference>
<dbReference type="InterPro" id="IPR025867">
    <property type="entry name" value="MnmE_helical"/>
</dbReference>
<comment type="function">
    <text evidence="6">Exhibits a very high intrinsic GTPase hydrolysis rate. Involved in the addition of a carboxymethylaminomethyl (cmnm) group at the wobble position (U34) of certain tRNAs, forming tRNA-cmnm(5)s(2)U34.</text>
</comment>
<comment type="cofactor">
    <cofactor evidence="6">
        <name>K(+)</name>
        <dbReference type="ChEBI" id="CHEBI:29103"/>
    </cofactor>
    <text evidence="6">Binds 1 potassium ion per subunit.</text>
</comment>
<dbReference type="RefSeq" id="WP_320500570.1">
    <property type="nucleotide sequence ID" value="NZ_JAXCLX010000001.1"/>
</dbReference>
<feature type="binding site" evidence="6">
    <location>
        <begin position="284"/>
        <end position="290"/>
    </location>
    <ligand>
        <name>GTP</name>
        <dbReference type="ChEBI" id="CHEBI:37565"/>
    </ligand>
</feature>
<name>A0ABU5DXW7_9PROT</name>
<evidence type="ECO:0000313" key="9">
    <source>
        <dbReference type="EMBL" id="MDY0872153.1"/>
    </source>
</evidence>
<dbReference type="NCBIfam" id="TIGR00231">
    <property type="entry name" value="small_GTP"/>
    <property type="match status" value="1"/>
</dbReference>
<comment type="caution">
    <text evidence="6">Lacks conserved residue(s) required for the propagation of feature annotation.</text>
</comment>